<evidence type="ECO:0000313" key="5">
    <source>
        <dbReference type="Proteomes" id="UP000076722"/>
    </source>
</evidence>
<evidence type="ECO:0000256" key="1">
    <source>
        <dbReference type="SAM" id="MobiDB-lite"/>
    </source>
</evidence>
<keyword evidence="5" id="KW-1185">Reference proteome</keyword>
<gene>
    <name evidence="4" type="ORF">SISNIDRAFT_552710</name>
</gene>
<feature type="transmembrane region" description="Helical" evidence="2">
    <location>
        <begin position="243"/>
        <end position="265"/>
    </location>
</feature>
<keyword evidence="2" id="KW-0472">Membrane</keyword>
<dbReference type="InterPro" id="IPR045340">
    <property type="entry name" value="DUF6533"/>
</dbReference>
<feature type="transmembrane region" description="Helical" evidence="2">
    <location>
        <begin position="271"/>
        <end position="289"/>
    </location>
</feature>
<feature type="transmembrane region" description="Helical" evidence="2">
    <location>
        <begin position="182"/>
        <end position="204"/>
    </location>
</feature>
<feature type="compositionally biased region" description="Basic and acidic residues" evidence="1">
    <location>
        <begin position="360"/>
        <end position="371"/>
    </location>
</feature>
<dbReference type="Proteomes" id="UP000076722">
    <property type="component" value="Unassembled WGS sequence"/>
</dbReference>
<dbReference type="OrthoDB" id="3349377at2759"/>
<dbReference type="AlphaFoldDB" id="A0A164P1P2"/>
<name>A0A164P1P2_9AGAM</name>
<dbReference type="EMBL" id="KV419438">
    <property type="protein sequence ID" value="KZS88268.1"/>
    <property type="molecule type" value="Genomic_DNA"/>
</dbReference>
<feature type="domain" description="DUF6533" evidence="3">
    <location>
        <begin position="27"/>
        <end position="72"/>
    </location>
</feature>
<accession>A0A164P1P2</accession>
<dbReference type="Pfam" id="PF20151">
    <property type="entry name" value="DUF6533"/>
    <property type="match status" value="1"/>
</dbReference>
<organism evidence="4 5">
    <name type="scientific">Sistotremastrum niveocremeum HHB9708</name>
    <dbReference type="NCBI Taxonomy" id="1314777"/>
    <lineage>
        <taxon>Eukaryota</taxon>
        <taxon>Fungi</taxon>
        <taxon>Dikarya</taxon>
        <taxon>Basidiomycota</taxon>
        <taxon>Agaricomycotina</taxon>
        <taxon>Agaricomycetes</taxon>
        <taxon>Sistotremastrales</taxon>
        <taxon>Sistotremastraceae</taxon>
        <taxon>Sertulicium</taxon>
        <taxon>Sertulicium niveocremeum</taxon>
    </lineage>
</organism>
<evidence type="ECO:0000313" key="4">
    <source>
        <dbReference type="EMBL" id="KZS88268.1"/>
    </source>
</evidence>
<protein>
    <recommendedName>
        <fullName evidence="3">DUF6533 domain-containing protein</fullName>
    </recommendedName>
</protein>
<keyword evidence="2" id="KW-0812">Transmembrane</keyword>
<feature type="transmembrane region" description="Helical" evidence="2">
    <location>
        <begin position="61"/>
        <end position="79"/>
    </location>
</feature>
<sequence>MSNTGLTVQQEWQELLTTLDQFRAVNYSIASALAWLVYDTVCHLPSEIEYIWRAKWSFPKVLYIFARYWGIFQLGFELGVNNSVTVGVDLYVPDCKFWLWFYTFSGFVVFTTTVNVIFVLRIHALYNRSKRILTLLIGLVLLEFGTELYVTLSQALLNDVIPRPLPFIPGCLISNGVTNRALIAWVPNFSVGFGFFVLTVIKLYQTLREQHSQSTTTGVFRLTSRQIKSSLGPMLTMFIRDGALFFALLFSISVVCAVMTIVYQHSEIVTLAYPWLVSVYAYSGSRLILNIRSVGIAKPQHSTVPGTLEFFNRSQRIHGSAPVLSLSTAASDTVFDLPVRQDSLEFWGGAASKIDLTTEKDKGLDSRKSDESDAESIRMSSLGSS</sequence>
<keyword evidence="2" id="KW-1133">Transmembrane helix</keyword>
<evidence type="ECO:0000259" key="3">
    <source>
        <dbReference type="Pfam" id="PF20151"/>
    </source>
</evidence>
<proteinExistence type="predicted"/>
<evidence type="ECO:0000256" key="2">
    <source>
        <dbReference type="SAM" id="Phobius"/>
    </source>
</evidence>
<reference evidence="4 5" key="1">
    <citation type="journal article" date="2016" name="Mol. Biol. Evol.">
        <title>Comparative Genomics of Early-Diverging Mushroom-Forming Fungi Provides Insights into the Origins of Lignocellulose Decay Capabilities.</title>
        <authorList>
            <person name="Nagy L.G."/>
            <person name="Riley R."/>
            <person name="Tritt A."/>
            <person name="Adam C."/>
            <person name="Daum C."/>
            <person name="Floudas D."/>
            <person name="Sun H."/>
            <person name="Yadav J.S."/>
            <person name="Pangilinan J."/>
            <person name="Larsson K.H."/>
            <person name="Matsuura K."/>
            <person name="Barry K."/>
            <person name="Labutti K."/>
            <person name="Kuo R."/>
            <person name="Ohm R.A."/>
            <person name="Bhattacharya S.S."/>
            <person name="Shirouzu T."/>
            <person name="Yoshinaga Y."/>
            <person name="Martin F.M."/>
            <person name="Grigoriev I.V."/>
            <person name="Hibbett D.S."/>
        </authorList>
    </citation>
    <scope>NUCLEOTIDE SEQUENCE [LARGE SCALE GENOMIC DNA]</scope>
    <source>
        <strain evidence="4 5">HHB9708</strain>
    </source>
</reference>
<feature type="region of interest" description="Disordered" evidence="1">
    <location>
        <begin position="360"/>
        <end position="385"/>
    </location>
</feature>
<feature type="transmembrane region" description="Helical" evidence="2">
    <location>
        <begin position="99"/>
        <end position="120"/>
    </location>
</feature>
<feature type="transmembrane region" description="Helical" evidence="2">
    <location>
        <begin position="132"/>
        <end position="152"/>
    </location>
</feature>